<dbReference type="CDD" id="cd04724">
    <property type="entry name" value="Tryptophan_synthase_alpha"/>
    <property type="match status" value="1"/>
</dbReference>
<dbReference type="AlphaFoldDB" id="A0A839SPZ5"/>
<dbReference type="InterPro" id="IPR018204">
    <property type="entry name" value="Trp_synthase_alpha_AS"/>
</dbReference>
<proteinExistence type="inferred from homology"/>
<organism evidence="11 12">
    <name type="scientific">Limibacillus halophilus</name>
    <dbReference type="NCBI Taxonomy" id="1579333"/>
    <lineage>
        <taxon>Bacteria</taxon>
        <taxon>Pseudomonadati</taxon>
        <taxon>Pseudomonadota</taxon>
        <taxon>Alphaproteobacteria</taxon>
        <taxon>Rhodospirillales</taxon>
        <taxon>Rhodovibrionaceae</taxon>
        <taxon>Limibacillus</taxon>
    </lineage>
</organism>
<dbReference type="GO" id="GO:0004834">
    <property type="term" value="F:tryptophan synthase activity"/>
    <property type="evidence" value="ECO:0007669"/>
    <property type="project" value="UniProtKB-UniRule"/>
</dbReference>
<comment type="pathway">
    <text evidence="2 9">Amino-acid biosynthesis; L-tryptophan biosynthesis; L-tryptophan from chorismate: step 5/5.</text>
</comment>
<comment type="caution">
    <text evidence="11">The sequence shown here is derived from an EMBL/GenBank/DDBJ whole genome shotgun (WGS) entry which is preliminary data.</text>
</comment>
<comment type="similarity">
    <text evidence="9 10">Belongs to the TrpA family.</text>
</comment>
<name>A0A839SPZ5_9PROT</name>
<reference evidence="11 12" key="1">
    <citation type="submission" date="2020-08" db="EMBL/GenBank/DDBJ databases">
        <title>Genomic Encyclopedia of Type Strains, Phase III (KMG-III): the genomes of soil and plant-associated and newly described type strains.</title>
        <authorList>
            <person name="Whitman W."/>
        </authorList>
    </citation>
    <scope>NUCLEOTIDE SEQUENCE [LARGE SCALE GENOMIC DNA]</scope>
    <source>
        <strain evidence="11 12">CECT 8803</strain>
    </source>
</reference>
<dbReference type="InterPro" id="IPR011060">
    <property type="entry name" value="RibuloseP-bd_barrel"/>
</dbReference>
<dbReference type="PROSITE" id="PS00167">
    <property type="entry name" value="TRP_SYNTHASE_ALPHA"/>
    <property type="match status" value="1"/>
</dbReference>
<feature type="active site" description="Proton acceptor" evidence="9">
    <location>
        <position position="67"/>
    </location>
</feature>
<dbReference type="UniPathway" id="UPA00035">
    <property type="reaction ID" value="UER00044"/>
</dbReference>
<dbReference type="Proteomes" id="UP000581135">
    <property type="component" value="Unassembled WGS sequence"/>
</dbReference>
<protein>
    <recommendedName>
        <fullName evidence="9">Tryptophan synthase alpha chain</fullName>
        <ecNumber evidence="9">4.2.1.20</ecNumber>
    </recommendedName>
</protein>
<feature type="active site" description="Proton acceptor" evidence="9">
    <location>
        <position position="56"/>
    </location>
</feature>
<dbReference type="Gene3D" id="3.20.20.70">
    <property type="entry name" value="Aldolase class I"/>
    <property type="match status" value="1"/>
</dbReference>
<evidence type="ECO:0000256" key="7">
    <source>
        <dbReference type="ARBA" id="ARBA00023239"/>
    </source>
</evidence>
<comment type="subunit">
    <text evidence="3 9">Tetramer of two alpha and two beta chains.</text>
</comment>
<dbReference type="FunFam" id="3.20.20.70:FF:000037">
    <property type="entry name" value="Tryptophan synthase alpha chain"/>
    <property type="match status" value="1"/>
</dbReference>
<evidence type="ECO:0000256" key="8">
    <source>
        <dbReference type="ARBA" id="ARBA00049047"/>
    </source>
</evidence>
<gene>
    <name evidence="9" type="primary">trpA</name>
    <name evidence="11" type="ORF">FHR98_000274</name>
</gene>
<dbReference type="PANTHER" id="PTHR43406:SF1">
    <property type="entry name" value="TRYPTOPHAN SYNTHASE ALPHA CHAIN, CHLOROPLASTIC"/>
    <property type="match status" value="1"/>
</dbReference>
<keyword evidence="5 9" id="KW-0822">Tryptophan biosynthesis</keyword>
<dbReference type="SUPFAM" id="SSF51366">
    <property type="entry name" value="Ribulose-phoshate binding barrel"/>
    <property type="match status" value="1"/>
</dbReference>
<evidence type="ECO:0000256" key="10">
    <source>
        <dbReference type="RuleBase" id="RU003662"/>
    </source>
</evidence>
<sequence>MIESHADSGRLTKRFASLAAENRGGLVTFMTAGDPDLHTASAILAGLPAAGADVIEIGMPFSDPMADGPAIQAAGLRALKGGMTLAKTLEMVRGFRKQDQETPLVLMGYYNPIYAYGNERFLKEARESGVDGLIIVDLPPEEDAELCIPALKAGLNFIRLATPTTDEKRLPKVMQNTSGFVYYVSILGITGTHSAAATDVAEAVARLKRHSDLPVAVGFGIKTAEQAREIARVADAAVVGSALVDCLKATLDEDGKAQPATINTVLDFVKGLAAGVRSGRS</sequence>
<dbReference type="HAMAP" id="MF_00131">
    <property type="entry name" value="Trp_synth_alpha"/>
    <property type="match status" value="1"/>
</dbReference>
<comment type="catalytic activity">
    <reaction evidence="8 9">
        <text>(1S,2R)-1-C-(indol-3-yl)glycerol 3-phosphate + L-serine = D-glyceraldehyde 3-phosphate + L-tryptophan + H2O</text>
        <dbReference type="Rhea" id="RHEA:10532"/>
        <dbReference type="ChEBI" id="CHEBI:15377"/>
        <dbReference type="ChEBI" id="CHEBI:33384"/>
        <dbReference type="ChEBI" id="CHEBI:57912"/>
        <dbReference type="ChEBI" id="CHEBI:58866"/>
        <dbReference type="ChEBI" id="CHEBI:59776"/>
        <dbReference type="EC" id="4.2.1.20"/>
    </reaction>
</comment>
<keyword evidence="12" id="KW-1185">Reference proteome</keyword>
<dbReference type="RefSeq" id="WP_183414830.1">
    <property type="nucleotide sequence ID" value="NZ_JACHXA010000001.1"/>
</dbReference>
<keyword evidence="6 9" id="KW-0057">Aromatic amino acid biosynthesis</keyword>
<dbReference type="InterPro" id="IPR002028">
    <property type="entry name" value="Trp_synthase_suA"/>
</dbReference>
<evidence type="ECO:0000256" key="6">
    <source>
        <dbReference type="ARBA" id="ARBA00023141"/>
    </source>
</evidence>
<dbReference type="EC" id="4.2.1.20" evidence="9"/>
<evidence type="ECO:0000256" key="1">
    <source>
        <dbReference type="ARBA" id="ARBA00003365"/>
    </source>
</evidence>
<evidence type="ECO:0000256" key="2">
    <source>
        <dbReference type="ARBA" id="ARBA00004733"/>
    </source>
</evidence>
<dbReference type="EMBL" id="JACHXA010000001">
    <property type="protein sequence ID" value="MBB3064009.1"/>
    <property type="molecule type" value="Genomic_DNA"/>
</dbReference>
<dbReference type="GO" id="GO:0005829">
    <property type="term" value="C:cytosol"/>
    <property type="evidence" value="ECO:0007669"/>
    <property type="project" value="TreeGrafter"/>
</dbReference>
<dbReference type="InterPro" id="IPR013785">
    <property type="entry name" value="Aldolase_TIM"/>
</dbReference>
<evidence type="ECO:0000256" key="5">
    <source>
        <dbReference type="ARBA" id="ARBA00022822"/>
    </source>
</evidence>
<evidence type="ECO:0000313" key="12">
    <source>
        <dbReference type="Proteomes" id="UP000581135"/>
    </source>
</evidence>
<evidence type="ECO:0000313" key="11">
    <source>
        <dbReference type="EMBL" id="MBB3064009.1"/>
    </source>
</evidence>
<evidence type="ECO:0000256" key="3">
    <source>
        <dbReference type="ARBA" id="ARBA00011270"/>
    </source>
</evidence>
<accession>A0A839SPZ5</accession>
<keyword evidence="7 9" id="KW-0456">Lyase</keyword>
<comment type="function">
    <text evidence="1 9">The alpha subunit is responsible for the aldol cleavage of indoleglycerol phosphate to indole and glyceraldehyde 3-phosphate.</text>
</comment>
<dbReference type="NCBIfam" id="TIGR00262">
    <property type="entry name" value="trpA"/>
    <property type="match status" value="1"/>
</dbReference>
<evidence type="ECO:0000256" key="4">
    <source>
        <dbReference type="ARBA" id="ARBA00022605"/>
    </source>
</evidence>
<dbReference type="PANTHER" id="PTHR43406">
    <property type="entry name" value="TRYPTOPHAN SYNTHASE, ALPHA CHAIN"/>
    <property type="match status" value="1"/>
</dbReference>
<dbReference type="Pfam" id="PF00290">
    <property type="entry name" value="Trp_syntA"/>
    <property type="match status" value="1"/>
</dbReference>
<evidence type="ECO:0000256" key="9">
    <source>
        <dbReference type="HAMAP-Rule" id="MF_00131"/>
    </source>
</evidence>
<keyword evidence="4 9" id="KW-0028">Amino-acid biosynthesis</keyword>